<reference evidence="7 8" key="1">
    <citation type="journal article" date="2016" name="Nat. Commun.">
        <title>Thousands of microbial genomes shed light on interconnected biogeochemical processes in an aquifer system.</title>
        <authorList>
            <person name="Anantharaman K."/>
            <person name="Brown C.T."/>
            <person name="Hug L.A."/>
            <person name="Sharon I."/>
            <person name="Castelle C.J."/>
            <person name="Probst A.J."/>
            <person name="Thomas B.C."/>
            <person name="Singh A."/>
            <person name="Wilkins M.J."/>
            <person name="Karaoz U."/>
            <person name="Brodie E.L."/>
            <person name="Williams K.H."/>
            <person name="Hubbard S.S."/>
            <person name="Banfield J.F."/>
        </authorList>
    </citation>
    <scope>NUCLEOTIDE SEQUENCE [LARGE SCALE GENOMIC DNA]</scope>
</reference>
<dbReference type="AlphaFoldDB" id="A0A1F7X4U6"/>
<dbReference type="InterPro" id="IPR017968">
    <property type="entry name" value="Acylphosphatase_CS"/>
</dbReference>
<dbReference type="SUPFAM" id="SSF54975">
    <property type="entry name" value="Acylphosphatase/BLUF domain-like"/>
    <property type="match status" value="1"/>
</dbReference>
<sequence>MDSIRAHLYVEGRVQGVFFRDWTKKRSQELTLTGWVSNLADGKVEAVLEGSKGKVKEMVKSCQAGPRLAKVIHVDVVFEKATGEFSDFEIR</sequence>
<dbReference type="PANTHER" id="PTHR47268:SF4">
    <property type="entry name" value="ACYLPHOSPHATASE"/>
    <property type="match status" value="1"/>
</dbReference>
<evidence type="ECO:0000256" key="5">
    <source>
        <dbReference type="RuleBase" id="RU004168"/>
    </source>
</evidence>
<feature type="domain" description="Acylphosphatase-like" evidence="6">
    <location>
        <begin position="5"/>
        <end position="91"/>
    </location>
</feature>
<evidence type="ECO:0000256" key="2">
    <source>
        <dbReference type="ARBA" id="ARBA00012150"/>
    </source>
</evidence>
<dbReference type="GO" id="GO:0003998">
    <property type="term" value="F:acylphosphatase activity"/>
    <property type="evidence" value="ECO:0007669"/>
    <property type="project" value="UniProtKB-EC"/>
</dbReference>
<comment type="caution">
    <text evidence="7">The sequence shown here is derived from an EMBL/GenBank/DDBJ whole genome shotgun (WGS) entry which is preliminary data.</text>
</comment>
<comment type="catalytic activity">
    <reaction evidence="3 4">
        <text>an acyl phosphate + H2O = a carboxylate + phosphate + H(+)</text>
        <dbReference type="Rhea" id="RHEA:14965"/>
        <dbReference type="ChEBI" id="CHEBI:15377"/>
        <dbReference type="ChEBI" id="CHEBI:15378"/>
        <dbReference type="ChEBI" id="CHEBI:29067"/>
        <dbReference type="ChEBI" id="CHEBI:43474"/>
        <dbReference type="ChEBI" id="CHEBI:59918"/>
        <dbReference type="EC" id="3.6.1.7"/>
    </reaction>
</comment>
<dbReference type="EMBL" id="MGFR01000001">
    <property type="protein sequence ID" value="OGM10086.1"/>
    <property type="molecule type" value="Genomic_DNA"/>
</dbReference>
<evidence type="ECO:0000256" key="3">
    <source>
        <dbReference type="ARBA" id="ARBA00047645"/>
    </source>
</evidence>
<accession>A0A1F7X4U6</accession>
<name>A0A1F7X4U6_9BACT</name>
<evidence type="ECO:0000313" key="7">
    <source>
        <dbReference type="EMBL" id="OGM10086.1"/>
    </source>
</evidence>
<dbReference type="InterPro" id="IPR036046">
    <property type="entry name" value="Acylphosphatase-like_dom_sf"/>
</dbReference>
<protein>
    <recommendedName>
        <fullName evidence="2 4">acylphosphatase</fullName>
        <ecNumber evidence="2 4">3.6.1.7</ecNumber>
    </recommendedName>
</protein>
<dbReference type="Gene3D" id="3.30.70.100">
    <property type="match status" value="1"/>
</dbReference>
<dbReference type="Pfam" id="PF00708">
    <property type="entry name" value="Acylphosphatase"/>
    <property type="match status" value="1"/>
</dbReference>
<dbReference type="InterPro" id="IPR020456">
    <property type="entry name" value="Acylphosphatase"/>
</dbReference>
<organism evidence="7 8">
    <name type="scientific">Candidatus Woesebacteria bacterium RBG_13_46_13</name>
    <dbReference type="NCBI Taxonomy" id="1802479"/>
    <lineage>
        <taxon>Bacteria</taxon>
        <taxon>Candidatus Woeseibacteriota</taxon>
    </lineage>
</organism>
<evidence type="ECO:0000259" key="6">
    <source>
        <dbReference type="PROSITE" id="PS51160"/>
    </source>
</evidence>
<dbReference type="Proteomes" id="UP000176778">
    <property type="component" value="Unassembled WGS sequence"/>
</dbReference>
<feature type="active site" evidence="4">
    <location>
        <position position="20"/>
    </location>
</feature>
<proteinExistence type="inferred from homology"/>
<dbReference type="PRINTS" id="PR00112">
    <property type="entry name" value="ACYLPHPHTASE"/>
</dbReference>
<feature type="active site" evidence="4">
    <location>
        <position position="38"/>
    </location>
</feature>
<dbReference type="PANTHER" id="PTHR47268">
    <property type="entry name" value="ACYLPHOSPHATASE"/>
    <property type="match status" value="1"/>
</dbReference>
<evidence type="ECO:0000256" key="4">
    <source>
        <dbReference type="PROSITE-ProRule" id="PRU00520"/>
    </source>
</evidence>
<dbReference type="InterPro" id="IPR001792">
    <property type="entry name" value="Acylphosphatase-like_dom"/>
</dbReference>
<evidence type="ECO:0000313" key="8">
    <source>
        <dbReference type="Proteomes" id="UP000176778"/>
    </source>
</evidence>
<dbReference type="PROSITE" id="PS00150">
    <property type="entry name" value="ACYLPHOSPHATASE_1"/>
    <property type="match status" value="1"/>
</dbReference>
<evidence type="ECO:0000256" key="1">
    <source>
        <dbReference type="ARBA" id="ARBA00005614"/>
    </source>
</evidence>
<keyword evidence="4" id="KW-0378">Hydrolase</keyword>
<dbReference type="STRING" id="1802479.A2Y68_01410"/>
<gene>
    <name evidence="7" type="ORF">A2Y68_01410</name>
</gene>
<dbReference type="PROSITE" id="PS51160">
    <property type="entry name" value="ACYLPHOSPHATASE_3"/>
    <property type="match status" value="1"/>
</dbReference>
<comment type="similarity">
    <text evidence="1 5">Belongs to the acylphosphatase family.</text>
</comment>
<dbReference type="EC" id="3.6.1.7" evidence="2 4"/>